<dbReference type="AlphaFoldDB" id="A0A1B7L243"/>
<organism evidence="3 4">
    <name type="scientific">Mangrovibacter phragmitis</name>
    <dbReference type="NCBI Taxonomy" id="1691903"/>
    <lineage>
        <taxon>Bacteria</taxon>
        <taxon>Pseudomonadati</taxon>
        <taxon>Pseudomonadota</taxon>
        <taxon>Gammaproteobacteria</taxon>
        <taxon>Enterobacterales</taxon>
        <taxon>Enterobacteriaceae</taxon>
        <taxon>Mangrovibacter</taxon>
    </lineage>
</organism>
<protein>
    <recommendedName>
        <fullName evidence="2">Toxin VasX N-terminal region domain-containing protein</fullName>
    </recommendedName>
</protein>
<dbReference type="NCBIfam" id="NF041559">
    <property type="entry name" value="BTH_I2691_fam"/>
    <property type="match status" value="1"/>
</dbReference>
<evidence type="ECO:0000313" key="4">
    <source>
        <dbReference type="Proteomes" id="UP000078225"/>
    </source>
</evidence>
<evidence type="ECO:0000259" key="2">
    <source>
        <dbReference type="Pfam" id="PF20249"/>
    </source>
</evidence>
<keyword evidence="1" id="KW-0472">Membrane</keyword>
<feature type="transmembrane region" description="Helical" evidence="1">
    <location>
        <begin position="737"/>
        <end position="755"/>
    </location>
</feature>
<dbReference type="OrthoDB" id="6178961at2"/>
<feature type="domain" description="Toxin VasX N-terminal region" evidence="2">
    <location>
        <begin position="8"/>
        <end position="166"/>
    </location>
</feature>
<comment type="caution">
    <text evidence="3">The sequence shown here is derived from an EMBL/GenBank/DDBJ whole genome shotgun (WGS) entry which is preliminary data.</text>
</comment>
<dbReference type="InterPro" id="IPR048126">
    <property type="entry name" value="Toxin_VasX"/>
</dbReference>
<dbReference type="STRING" id="1691903.A9B99_12545"/>
<evidence type="ECO:0000313" key="3">
    <source>
        <dbReference type="EMBL" id="OAT76255.1"/>
    </source>
</evidence>
<feature type="transmembrane region" description="Helical" evidence="1">
    <location>
        <begin position="767"/>
        <end position="788"/>
    </location>
</feature>
<gene>
    <name evidence="3" type="ORF">A9B99_12545</name>
</gene>
<dbReference type="EMBL" id="LYRP01000033">
    <property type="protein sequence ID" value="OAT76255.1"/>
    <property type="molecule type" value="Genomic_DNA"/>
</dbReference>
<feature type="transmembrane region" description="Helical" evidence="1">
    <location>
        <begin position="794"/>
        <end position="814"/>
    </location>
</feature>
<keyword evidence="4" id="KW-1185">Reference proteome</keyword>
<sequence>MEIVRQGCKFCIRYGLPVLPVRPAVMEKNDALPHLPENIFIPIQAQGDTAYTLRLMREGFLNIWHESGGRWINYYVTGEGYYYPLPEDGSVPEDIITGAREPCITQPQELATASLITLPVKPVGMKNGVFWFGWSEVEWTAATRKKHEDADFRRRVMQRFDMEEWLSAGKAEQTFSITRLVSSVAEYSSKIHASGHKKWSVAEVRQMRPLAGQYILDAAEALYQGKGCVVVLQDPVAVIQDISSLASYRLETQFTHNPEYSRGLALSASLSGLKDALTNQFERDQLTLGENMEQLALNGPAVKAGSMLPTMAGAQHSALYHHNNQSLQYQVAMWWGEYEKYIDREKEQAFLETYNAALSSYDEQIISPMVSMYLAWLKGPGLLNYLNGNFDSTDINSGALFTQTMMDCLQAMQDKPMVASWVQNQLSETTLSDSNILLRAAVMNNAAWSELVINITHANKDYSNVPWDKLIILYTSITDQSIGRVQLALEGYLNTVSGVLTGMLSRAADKILPCLVSLAASCGMGLKTVTSTGQRRHFIHAVIRQTGEMVDPDFRIPAHMMRQYVDIEVRRMTVNGLATEGVHQQKTLVLVDITELKHLQGGTVAASSRPVPLQSADEIRNTLYPPHWKNKLALAKRNLRRNFAHDGAQILPFAGSALAVVLQVSAVSFTASELMKGQLAGKEKATKFVADVVGAGGALLDMAERIIFNFKALRLTPLVRLHFGRVGLIKLASSLRFIIRICSAFSFITVFWDFYHGVSEFKRGNINLAIAYGISVIGGGSLVVSALFSQFALGPVGITIALGVLIGSSIYISLQNKDDIQKWLSACWWRKIPESESNVPEIWPTMEMEMAALEKLIKGS</sequence>
<keyword evidence="1" id="KW-1133">Transmembrane helix</keyword>
<proteinExistence type="predicted"/>
<evidence type="ECO:0000256" key="1">
    <source>
        <dbReference type="SAM" id="Phobius"/>
    </source>
</evidence>
<dbReference type="Pfam" id="PF20249">
    <property type="entry name" value="VasX_N"/>
    <property type="match status" value="1"/>
</dbReference>
<reference evidence="4" key="1">
    <citation type="submission" date="2016-05" db="EMBL/GenBank/DDBJ databases">
        <authorList>
            <person name="Behera P."/>
            <person name="Vaishampayan P."/>
            <person name="Singh N."/>
            <person name="Raina V."/>
            <person name="Suar M."/>
            <person name="Pattnaik A."/>
            <person name="Rastogi G."/>
        </authorList>
    </citation>
    <scope>NUCLEOTIDE SEQUENCE [LARGE SCALE GENOMIC DNA]</scope>
    <source>
        <strain evidence="4">MP23</strain>
    </source>
</reference>
<accession>A0A1B7L243</accession>
<keyword evidence="1" id="KW-0812">Transmembrane</keyword>
<dbReference type="CDD" id="cd20707">
    <property type="entry name" value="MIX_III"/>
    <property type="match status" value="1"/>
</dbReference>
<dbReference type="Proteomes" id="UP000078225">
    <property type="component" value="Unassembled WGS sequence"/>
</dbReference>
<name>A0A1B7L243_9ENTR</name>
<dbReference type="InterPro" id="IPR046864">
    <property type="entry name" value="VasX_N"/>
</dbReference>
<dbReference type="RefSeq" id="WP_064599723.1">
    <property type="nucleotide sequence ID" value="NZ_LYRP01000033.1"/>
</dbReference>